<dbReference type="SUPFAM" id="SSF49417">
    <property type="entry name" value="p53-like transcription factors"/>
    <property type="match status" value="1"/>
</dbReference>
<dbReference type="GeneID" id="55966639"/>
<evidence type="ECO:0000256" key="2">
    <source>
        <dbReference type="PROSITE-ProRule" id="PRU00850"/>
    </source>
</evidence>
<evidence type="ECO:0000313" key="6">
    <source>
        <dbReference type="Proteomes" id="UP000749293"/>
    </source>
</evidence>
<dbReference type="Pfam" id="PF05224">
    <property type="entry name" value="NDT80_PhoG"/>
    <property type="match status" value="1"/>
</dbReference>
<dbReference type="GO" id="GO:0051321">
    <property type="term" value="P:meiotic cell cycle"/>
    <property type="evidence" value="ECO:0007669"/>
    <property type="project" value="TreeGrafter"/>
</dbReference>
<feature type="region of interest" description="Disordered" evidence="3">
    <location>
        <begin position="304"/>
        <end position="335"/>
    </location>
</feature>
<comment type="caution">
    <text evidence="5">The sequence shown here is derived from an EMBL/GenBank/DDBJ whole genome shotgun (WGS) entry which is preliminary data.</text>
</comment>
<dbReference type="OrthoDB" id="2288358at2759"/>
<dbReference type="GO" id="GO:0003677">
    <property type="term" value="F:DNA binding"/>
    <property type="evidence" value="ECO:0007669"/>
    <property type="project" value="UniProtKB-KW"/>
</dbReference>
<dbReference type="PANTHER" id="PTHR35144:SF2">
    <property type="entry name" value="MEIOSIS-SPECIFIC TRANSCRIPTION FACTOR NDT80"/>
    <property type="match status" value="1"/>
</dbReference>
<dbReference type="PANTHER" id="PTHR35144">
    <property type="entry name" value="MEIOSIS-SPECIFIC TRANSCRIPTION FACTOR NDT80"/>
    <property type="match status" value="1"/>
</dbReference>
<dbReference type="Proteomes" id="UP000749293">
    <property type="component" value="Unassembled WGS sequence"/>
</dbReference>
<reference evidence="5" key="1">
    <citation type="submission" date="2020-03" db="EMBL/GenBank/DDBJ databases">
        <title>Site-based positive gene gene selection in Geosmithia morbida across the United States reveals a broad range of putative effectors and factors for local host and environmental adapation.</title>
        <authorList>
            <person name="Onufrak A."/>
            <person name="Murdoch R.W."/>
            <person name="Gazis R."/>
            <person name="Huff M."/>
            <person name="Staton M."/>
            <person name="Klingeman W."/>
            <person name="Hadziabdic D."/>
        </authorList>
    </citation>
    <scope>NUCLEOTIDE SEQUENCE</scope>
    <source>
        <strain evidence="5">1262</strain>
    </source>
</reference>
<evidence type="ECO:0000259" key="4">
    <source>
        <dbReference type="PROSITE" id="PS51517"/>
    </source>
</evidence>
<dbReference type="PROSITE" id="PS51517">
    <property type="entry name" value="NDT80"/>
    <property type="match status" value="1"/>
</dbReference>
<feature type="compositionally biased region" description="Low complexity" evidence="3">
    <location>
        <begin position="1"/>
        <end position="12"/>
    </location>
</feature>
<dbReference type="InterPro" id="IPR052605">
    <property type="entry name" value="Fungal_trans_regulator"/>
</dbReference>
<dbReference type="AlphaFoldDB" id="A0A9P4Z3P2"/>
<accession>A0A9P4Z3P2</accession>
<dbReference type="GO" id="GO:0045944">
    <property type="term" value="P:positive regulation of transcription by RNA polymerase II"/>
    <property type="evidence" value="ECO:0007669"/>
    <property type="project" value="TreeGrafter"/>
</dbReference>
<sequence length="523" mass="56996">MDNTPRTTTTLPFPGPLPGPPIHARDQYAHGPSSFRRPQDHSSVIRSRSVTHQHRHNPLSSRSNVAPGFANSTNRMDPPFSQSAADIPPLEEIETLGSLQYSDQTRTDVEIGISGVVDKGFFLADNEWTCYRRNYFSCVCSYSLTPYIPNVPVEVTMPGSRPATVCGFAMGISAVVAENNQHMIGLVQHTPKRDKGPIKKPPKVPLMAKQDSNACQMGYFGNSAMLGQSAFPDGWVAAESGGAPQTECTFERVQFKQATQNNGKRRAAQQYYQLMIELYANTGSPSNPNHVRIAYRKSAKMIVRGRSPSHYQSDRRGSSSKPPPTGPGHTQAYGLMGPVRDFNSSHLMQPYGGYDSHGSIYGAPRHTQHTLPAETMIPPEDEKAIESTKGYQYYPGPLYQNPESRLEAWSHPSGAGPDTIHGHHSLSGLDMSDKVKDEYEAAAADNSTNDQANNTAATPATANTAINPTPPANSGPMPQVVQFSSLDVTMDHSRSCRPFVGKPTSSGYYPHHMTTPSLGVTLQ</sequence>
<keyword evidence="6" id="KW-1185">Reference proteome</keyword>
<dbReference type="GO" id="GO:0000228">
    <property type="term" value="C:nuclear chromosome"/>
    <property type="evidence" value="ECO:0007669"/>
    <property type="project" value="TreeGrafter"/>
</dbReference>
<dbReference type="InterPro" id="IPR037141">
    <property type="entry name" value="NDT80_DNA-bd_dom_sf"/>
</dbReference>
<feature type="compositionally biased region" description="Polar residues" evidence="3">
    <location>
        <begin position="58"/>
        <end position="84"/>
    </location>
</feature>
<keyword evidence="1 2" id="KW-0238">DNA-binding</keyword>
<dbReference type="Gene3D" id="2.60.40.1390">
    <property type="entry name" value="NDT80 DNA-binding domain"/>
    <property type="match status" value="1"/>
</dbReference>
<proteinExistence type="predicted"/>
<dbReference type="EMBL" id="JAANYQ010000001">
    <property type="protein sequence ID" value="KAF4126673.1"/>
    <property type="molecule type" value="Genomic_DNA"/>
</dbReference>
<gene>
    <name evidence="5" type="ORF">GMORB2_0409</name>
</gene>
<feature type="region of interest" description="Disordered" evidence="3">
    <location>
        <begin position="406"/>
        <end position="425"/>
    </location>
</feature>
<organism evidence="5 6">
    <name type="scientific">Geosmithia morbida</name>
    <dbReference type="NCBI Taxonomy" id="1094350"/>
    <lineage>
        <taxon>Eukaryota</taxon>
        <taxon>Fungi</taxon>
        <taxon>Dikarya</taxon>
        <taxon>Ascomycota</taxon>
        <taxon>Pezizomycotina</taxon>
        <taxon>Sordariomycetes</taxon>
        <taxon>Hypocreomycetidae</taxon>
        <taxon>Hypocreales</taxon>
        <taxon>Bionectriaceae</taxon>
        <taxon>Geosmithia</taxon>
    </lineage>
</organism>
<dbReference type="InterPro" id="IPR008967">
    <property type="entry name" value="p53-like_TF_DNA-bd_sf"/>
</dbReference>
<feature type="region of interest" description="Disordered" evidence="3">
    <location>
        <begin position="1"/>
        <end position="85"/>
    </location>
</feature>
<feature type="DNA-binding region" description="NDT80" evidence="2">
    <location>
        <begin position="49"/>
        <end position="315"/>
    </location>
</feature>
<name>A0A9P4Z3P2_9HYPO</name>
<dbReference type="RefSeq" id="XP_035325325.1">
    <property type="nucleotide sequence ID" value="XM_035462395.1"/>
</dbReference>
<evidence type="ECO:0000313" key="5">
    <source>
        <dbReference type="EMBL" id="KAF4126673.1"/>
    </source>
</evidence>
<feature type="domain" description="NDT80" evidence="4">
    <location>
        <begin position="49"/>
        <end position="315"/>
    </location>
</feature>
<dbReference type="GO" id="GO:0003700">
    <property type="term" value="F:DNA-binding transcription factor activity"/>
    <property type="evidence" value="ECO:0007669"/>
    <property type="project" value="UniProtKB-UniRule"/>
</dbReference>
<dbReference type="InterPro" id="IPR024061">
    <property type="entry name" value="NDT80_DNA-bd_dom"/>
</dbReference>
<evidence type="ECO:0000256" key="3">
    <source>
        <dbReference type="SAM" id="MobiDB-lite"/>
    </source>
</evidence>
<evidence type="ECO:0000256" key="1">
    <source>
        <dbReference type="ARBA" id="ARBA00023125"/>
    </source>
</evidence>
<protein>
    <recommendedName>
        <fullName evidence="4">NDT80 domain-containing protein</fullName>
    </recommendedName>
</protein>